<dbReference type="AlphaFoldDB" id="A0AAU8NHY1"/>
<reference evidence="1" key="1">
    <citation type="submission" date="2024-05" db="EMBL/GenBank/DDBJ databases">
        <title>Draft genome assemblies of 36 bacteria isolated from hibernating arctic ground squirrels.</title>
        <authorList>
            <person name="McKee H."/>
            <person name="Mullen L."/>
            <person name="Drown D.M."/>
            <person name="Duddleston K.N."/>
        </authorList>
    </citation>
    <scope>NUCLEOTIDE SEQUENCE</scope>
    <source>
        <strain evidence="1">AN1007</strain>
    </source>
</reference>
<dbReference type="PANTHER" id="PTHR40658:SF4">
    <property type="entry name" value="HYPOTHETICAL CYTOSOLIC PROTEIN"/>
    <property type="match status" value="1"/>
</dbReference>
<accession>A0AAU8NHY1</accession>
<dbReference type="Gene3D" id="1.20.120.450">
    <property type="entry name" value="dinb family like domain"/>
    <property type="match status" value="1"/>
</dbReference>
<organism evidence="1">
    <name type="scientific">Paenibacillus sp. AN1007</name>
    <dbReference type="NCBI Taxonomy" id="3151385"/>
    <lineage>
        <taxon>Bacteria</taxon>
        <taxon>Bacillati</taxon>
        <taxon>Bacillota</taxon>
        <taxon>Bacilli</taxon>
        <taxon>Bacillales</taxon>
        <taxon>Paenibacillaceae</taxon>
        <taxon>Paenibacillus</taxon>
    </lineage>
</organism>
<name>A0AAU8NHY1_9BACL</name>
<dbReference type="InterPro" id="IPR012550">
    <property type="entry name" value="DUF1706"/>
</dbReference>
<sequence length="100" mass="11838">MSSRETRCSIRREQPDGSSLFGISKRKRYKTIFPRGAIRKLELSHERVMSLIQQHTQEEIMAKKHYKWVKTSNLYSYFAANTADHYIWALKKCAQMAKQL</sequence>
<protein>
    <submittedName>
        <fullName evidence="1">ClbS/DfsB family four-helix bundle protein</fullName>
    </submittedName>
</protein>
<dbReference type="InterPro" id="IPR034660">
    <property type="entry name" value="DinB/YfiT-like"/>
</dbReference>
<gene>
    <name evidence="1" type="ORF">ABXS70_11835</name>
</gene>
<dbReference type="EMBL" id="CP159992">
    <property type="protein sequence ID" value="XCP97339.1"/>
    <property type="molecule type" value="Genomic_DNA"/>
</dbReference>
<dbReference type="Pfam" id="PF08020">
    <property type="entry name" value="DUF1706"/>
    <property type="match status" value="1"/>
</dbReference>
<evidence type="ECO:0000313" key="1">
    <source>
        <dbReference type="EMBL" id="XCP97339.1"/>
    </source>
</evidence>
<dbReference type="PANTHER" id="PTHR40658">
    <property type="match status" value="1"/>
</dbReference>
<dbReference type="RefSeq" id="WP_366295970.1">
    <property type="nucleotide sequence ID" value="NZ_CP159992.1"/>
</dbReference>
<proteinExistence type="predicted"/>